<accession>A0AC58U310</accession>
<evidence type="ECO:0000313" key="2">
    <source>
        <dbReference type="RefSeq" id="XP_075103759.1"/>
    </source>
</evidence>
<gene>
    <name evidence="2" type="primary">LOC142178327</name>
</gene>
<sequence length="231" mass="26201">MIPGVVNNPHPEGRKCGSRYVSKSGPIKIFRDQKRLETAKGRWPEELPGVLWAYRTTVKSSIEETLFSLVCGVEALIPVEVGEPTLRYSQTNEESNSKVMLINLEMLEGCRDLTHVRMTAQKQRMERYYNQRTNLRLFKVGDLVLRKVTQNTRELNAGKLASTWEGPYRVSAITGKGSYELENQNGDKLPSQPGKKIREDNTKCHVNWERKSGKATLNATSIGNENLGRQH</sequence>
<reference evidence="1" key="1">
    <citation type="journal article" date="2014" name="Nat. Commun.">
        <title>The tobacco genome sequence and its comparison with those of tomato and potato.</title>
        <authorList>
            <person name="Sierro N."/>
            <person name="Battey J.N."/>
            <person name="Ouadi S."/>
            <person name="Bakaher N."/>
            <person name="Bovet L."/>
            <person name="Willig A."/>
            <person name="Goepfert S."/>
            <person name="Peitsch M.C."/>
            <person name="Ivanov N.V."/>
        </authorList>
    </citation>
    <scope>NUCLEOTIDE SEQUENCE [LARGE SCALE GENOMIC DNA]</scope>
</reference>
<dbReference type="Proteomes" id="UP000790787">
    <property type="component" value="Chromosome 24"/>
</dbReference>
<evidence type="ECO:0000313" key="1">
    <source>
        <dbReference type="Proteomes" id="UP000790787"/>
    </source>
</evidence>
<protein>
    <submittedName>
        <fullName evidence="2">Uncharacterized protein LOC142178327</fullName>
    </submittedName>
</protein>
<dbReference type="RefSeq" id="XP_075103759.1">
    <property type="nucleotide sequence ID" value="XM_075247658.1"/>
</dbReference>
<proteinExistence type="predicted"/>
<name>A0AC58U310_TOBAC</name>
<organism evidence="1 2">
    <name type="scientific">Nicotiana tabacum</name>
    <name type="common">Common tobacco</name>
    <dbReference type="NCBI Taxonomy" id="4097"/>
    <lineage>
        <taxon>Eukaryota</taxon>
        <taxon>Viridiplantae</taxon>
        <taxon>Streptophyta</taxon>
        <taxon>Embryophyta</taxon>
        <taxon>Tracheophyta</taxon>
        <taxon>Spermatophyta</taxon>
        <taxon>Magnoliopsida</taxon>
        <taxon>eudicotyledons</taxon>
        <taxon>Gunneridae</taxon>
        <taxon>Pentapetalae</taxon>
        <taxon>asterids</taxon>
        <taxon>lamiids</taxon>
        <taxon>Solanales</taxon>
        <taxon>Solanaceae</taxon>
        <taxon>Nicotianoideae</taxon>
        <taxon>Nicotianeae</taxon>
        <taxon>Nicotiana</taxon>
    </lineage>
</organism>
<keyword evidence="1" id="KW-1185">Reference proteome</keyword>
<reference evidence="2" key="2">
    <citation type="submission" date="2025-08" db="UniProtKB">
        <authorList>
            <consortium name="RefSeq"/>
        </authorList>
    </citation>
    <scope>IDENTIFICATION</scope>
    <source>
        <tissue evidence="2">Leaf</tissue>
    </source>
</reference>